<protein>
    <submittedName>
        <fullName evidence="1">Uncharacterized protein</fullName>
    </submittedName>
</protein>
<evidence type="ECO:0000313" key="1">
    <source>
        <dbReference type="EMBL" id="MBA0706488.1"/>
    </source>
</evidence>
<proteinExistence type="predicted"/>
<reference evidence="1 2" key="1">
    <citation type="journal article" date="2019" name="Genome Biol. Evol.">
        <title>Insights into the evolution of the New World diploid cottons (Gossypium, subgenus Houzingenia) based on genome sequencing.</title>
        <authorList>
            <person name="Grover C.E."/>
            <person name="Arick M.A. 2nd"/>
            <person name="Thrash A."/>
            <person name="Conover J.L."/>
            <person name="Sanders W.S."/>
            <person name="Peterson D.G."/>
            <person name="Frelichowski J.E."/>
            <person name="Scheffler J.A."/>
            <person name="Scheffler B.E."/>
            <person name="Wendel J.F."/>
        </authorList>
    </citation>
    <scope>NUCLEOTIDE SEQUENCE [LARGE SCALE GENOMIC DNA]</scope>
    <source>
        <strain evidence="1">4</strain>
        <tissue evidence="1">Leaf</tissue>
    </source>
</reference>
<evidence type="ECO:0000313" key="2">
    <source>
        <dbReference type="Proteomes" id="UP000593574"/>
    </source>
</evidence>
<gene>
    <name evidence="1" type="ORF">Golax_018594</name>
</gene>
<name>A0A7J8Z3U4_9ROSI</name>
<organism evidence="1 2">
    <name type="scientific">Gossypium laxum</name>
    <dbReference type="NCBI Taxonomy" id="34288"/>
    <lineage>
        <taxon>Eukaryota</taxon>
        <taxon>Viridiplantae</taxon>
        <taxon>Streptophyta</taxon>
        <taxon>Embryophyta</taxon>
        <taxon>Tracheophyta</taxon>
        <taxon>Spermatophyta</taxon>
        <taxon>Magnoliopsida</taxon>
        <taxon>eudicotyledons</taxon>
        <taxon>Gunneridae</taxon>
        <taxon>Pentapetalae</taxon>
        <taxon>rosids</taxon>
        <taxon>malvids</taxon>
        <taxon>Malvales</taxon>
        <taxon>Malvaceae</taxon>
        <taxon>Malvoideae</taxon>
        <taxon>Gossypium</taxon>
    </lineage>
</organism>
<keyword evidence="2" id="KW-1185">Reference proteome</keyword>
<accession>A0A7J8Z3U4</accession>
<feature type="non-terminal residue" evidence="1">
    <location>
        <position position="49"/>
    </location>
</feature>
<dbReference type="EMBL" id="JABEZV010000002">
    <property type="protein sequence ID" value="MBA0706488.1"/>
    <property type="molecule type" value="Genomic_DNA"/>
</dbReference>
<dbReference type="Proteomes" id="UP000593574">
    <property type="component" value="Unassembled WGS sequence"/>
</dbReference>
<comment type="caution">
    <text evidence="1">The sequence shown here is derived from an EMBL/GenBank/DDBJ whole genome shotgun (WGS) entry which is preliminary data.</text>
</comment>
<sequence length="49" mass="5650">MNYMVSIVKRGLAKDMEKAVLNSIPTYRCSLDVYFNQVDADQQSHCYGF</sequence>
<dbReference type="AlphaFoldDB" id="A0A7J8Z3U4"/>